<dbReference type="Pfam" id="PF13560">
    <property type="entry name" value="HTH_31"/>
    <property type="match status" value="1"/>
</dbReference>
<evidence type="ECO:0000313" key="3">
    <source>
        <dbReference type="Proteomes" id="UP000320580"/>
    </source>
</evidence>
<dbReference type="OrthoDB" id="4285266at2"/>
<dbReference type="GO" id="GO:0003677">
    <property type="term" value="F:DNA binding"/>
    <property type="evidence" value="ECO:0007669"/>
    <property type="project" value="InterPro"/>
</dbReference>
<evidence type="ECO:0000313" key="2">
    <source>
        <dbReference type="EMBL" id="QDY75265.1"/>
    </source>
</evidence>
<dbReference type="AlphaFoldDB" id="A0A5B8J0M8"/>
<dbReference type="SUPFAM" id="SSF47413">
    <property type="entry name" value="lambda repressor-like DNA-binding domains"/>
    <property type="match status" value="1"/>
</dbReference>
<gene>
    <name evidence="2" type="ORF">FQU76_00750</name>
</gene>
<name>A0A5B8J0M8_9ACTN</name>
<protein>
    <submittedName>
        <fullName evidence="2">Helix-turn-helix domain-containing protein</fullName>
    </submittedName>
</protein>
<dbReference type="KEGG" id="sqz:FQU76_00750"/>
<reference evidence="2 3" key="1">
    <citation type="submission" date="2019-07" db="EMBL/GenBank/DDBJ databases">
        <authorList>
            <person name="Zhu P."/>
        </authorList>
    </citation>
    <scope>NUCLEOTIDE SEQUENCE [LARGE SCALE GENOMIC DNA]</scope>
    <source>
        <strain evidence="2 3">SSL-25</strain>
    </source>
</reference>
<dbReference type="InterPro" id="IPR043917">
    <property type="entry name" value="DUF5753"/>
</dbReference>
<dbReference type="SMART" id="SM00530">
    <property type="entry name" value="HTH_XRE"/>
    <property type="match status" value="1"/>
</dbReference>
<dbReference type="EMBL" id="CP042266">
    <property type="protein sequence ID" value="QDY75265.1"/>
    <property type="molecule type" value="Genomic_DNA"/>
</dbReference>
<dbReference type="InterPro" id="IPR010982">
    <property type="entry name" value="Lambda_DNA-bd_dom_sf"/>
</dbReference>
<organism evidence="2 3">
    <name type="scientific">Streptomyces qinzhouensis</name>
    <dbReference type="NCBI Taxonomy" id="2599401"/>
    <lineage>
        <taxon>Bacteria</taxon>
        <taxon>Bacillati</taxon>
        <taxon>Actinomycetota</taxon>
        <taxon>Actinomycetes</taxon>
        <taxon>Kitasatosporales</taxon>
        <taxon>Streptomycetaceae</taxon>
        <taxon>Streptomyces</taxon>
    </lineage>
</organism>
<dbReference type="Gene3D" id="1.10.260.40">
    <property type="entry name" value="lambda repressor-like DNA-binding domains"/>
    <property type="match status" value="1"/>
</dbReference>
<feature type="domain" description="HTH cro/C1-type" evidence="1">
    <location>
        <begin position="32"/>
        <end position="87"/>
    </location>
</feature>
<dbReference type="InterPro" id="IPR001387">
    <property type="entry name" value="Cro/C1-type_HTH"/>
</dbReference>
<sequence length="303" mass="33749">MAAADPHEPWFLRPLGPVENNPTALRLILGGKLRELRIAAGLEPADVDSRLGFSRSKTSRIELGRHGCKRADALALLRLYGVEGEERAGEFMRLLEQSHRPDWWRSYSDVLSDFFTPLVALEGAAERIRTYEPFYVPGLLQTPAYTHAVIKAGPGGLPARDAIRRVELRQERQRQLDLPDAPRLWAIIDESVLLRAVGGREVMRSQLEHLLKMMERPRVTLQVAPLDVSGAIGIGTGVTFLRFALGDLKDAVYLEHLTDSTFSQKPGVVEEYRDMLDRLGACALTPVESAKVLRGRLEALSTP</sequence>
<evidence type="ECO:0000259" key="1">
    <source>
        <dbReference type="SMART" id="SM00530"/>
    </source>
</evidence>
<accession>A0A5B8J0M8</accession>
<dbReference type="CDD" id="cd00093">
    <property type="entry name" value="HTH_XRE"/>
    <property type="match status" value="1"/>
</dbReference>
<dbReference type="RefSeq" id="WP_146478577.1">
    <property type="nucleotide sequence ID" value="NZ_CP042266.1"/>
</dbReference>
<dbReference type="Proteomes" id="UP000320580">
    <property type="component" value="Chromosome"/>
</dbReference>
<dbReference type="Pfam" id="PF19054">
    <property type="entry name" value="DUF5753"/>
    <property type="match status" value="1"/>
</dbReference>
<keyword evidence="3" id="KW-1185">Reference proteome</keyword>
<proteinExistence type="predicted"/>